<proteinExistence type="predicted"/>
<dbReference type="OrthoDB" id="2989261at2"/>
<feature type="transmembrane region" description="Helical" evidence="1">
    <location>
        <begin position="373"/>
        <end position="400"/>
    </location>
</feature>
<feature type="transmembrane region" description="Helical" evidence="1">
    <location>
        <begin position="344"/>
        <end position="367"/>
    </location>
</feature>
<accession>A0A4S4K1X9</accession>
<organism evidence="2 3">
    <name type="scientific">Alkalihalobacillus alcalophilus ATCC 27647 = CGMCC 1.3604</name>
    <dbReference type="NCBI Taxonomy" id="1218173"/>
    <lineage>
        <taxon>Bacteria</taxon>
        <taxon>Bacillati</taxon>
        <taxon>Bacillota</taxon>
        <taxon>Bacilli</taxon>
        <taxon>Bacillales</taxon>
        <taxon>Bacillaceae</taxon>
        <taxon>Alkalihalobacillus</taxon>
    </lineage>
</organism>
<dbReference type="RefSeq" id="WP_003320912.1">
    <property type="nucleotide sequence ID" value="NZ_JALP01000060.1"/>
</dbReference>
<dbReference type="EMBL" id="JALP01000060">
    <property type="protein sequence ID" value="THG91643.1"/>
    <property type="molecule type" value="Genomic_DNA"/>
</dbReference>
<feature type="transmembrane region" description="Helical" evidence="1">
    <location>
        <begin position="65"/>
        <end position="83"/>
    </location>
</feature>
<sequence>MLFKNLKILYTIIILTLPITFQYSSVVPGISLGELFLVGVVFLCLIYMMLSKQKIKPISFLKNPFFWLVIYIIFISLISGMIQDTFSLTTVSTRIIRFVFYTICAIIISSQFFDFTYGIKIYKRFVILATSFLMVQIILYHSTGFILQGTIPGANMVNDFSYDRIQESLSRFYRPMSFFTEPGYYARYVLPFLAFCLFSSKLHAKYRTDMGKAIFITIGLFLSGSGQGILLGIFLWAGYFITKGVDISTFRIRIRYLIGGLALPIISFFILQFDHIQRSLDRLWGGPMASSNLRVYRGFAVYEQFPLLEKFIGVGYGNSGNYIEAHGIYTQYDFPGMPEYMNSVAYILTGTGIIGLLILLWTFVFMYKKTKGFYKAVAIVFIILCVQGGILISSNMIFYVSIIMAGTYSIKVQNENGYINSRLKQQTPA</sequence>
<evidence type="ECO:0000313" key="3">
    <source>
        <dbReference type="Proteomes" id="UP000297014"/>
    </source>
</evidence>
<feature type="transmembrane region" description="Helical" evidence="1">
    <location>
        <begin position="95"/>
        <end position="113"/>
    </location>
</feature>
<feature type="transmembrane region" description="Helical" evidence="1">
    <location>
        <begin position="7"/>
        <end position="24"/>
    </location>
</feature>
<evidence type="ECO:0000256" key="1">
    <source>
        <dbReference type="SAM" id="Phobius"/>
    </source>
</evidence>
<evidence type="ECO:0000313" key="2">
    <source>
        <dbReference type="EMBL" id="THG91643.1"/>
    </source>
</evidence>
<feature type="transmembrane region" description="Helical" evidence="1">
    <location>
        <begin position="125"/>
        <end position="147"/>
    </location>
</feature>
<dbReference type="Proteomes" id="UP000297014">
    <property type="component" value="Unassembled WGS sequence"/>
</dbReference>
<comment type="caution">
    <text evidence="2">The sequence shown here is derived from an EMBL/GenBank/DDBJ whole genome shotgun (WGS) entry which is preliminary data.</text>
</comment>
<feature type="transmembrane region" description="Helical" evidence="1">
    <location>
        <begin position="254"/>
        <end position="273"/>
    </location>
</feature>
<keyword evidence="1" id="KW-0812">Transmembrane</keyword>
<gene>
    <name evidence="2" type="ORF">AJ85_03740</name>
</gene>
<feature type="transmembrane region" description="Helical" evidence="1">
    <location>
        <begin position="214"/>
        <end position="242"/>
    </location>
</feature>
<reference evidence="2 3" key="1">
    <citation type="submission" date="2014-01" db="EMBL/GenBank/DDBJ databases">
        <title>Draft genome sequencing of Bacillus alcalophilus CGMCC 1.3604.</title>
        <authorList>
            <person name="Yang J."/>
            <person name="Diao L."/>
            <person name="Yang S."/>
        </authorList>
    </citation>
    <scope>NUCLEOTIDE SEQUENCE [LARGE SCALE GENOMIC DNA]</scope>
    <source>
        <strain evidence="2 3">CGMCC 1.3604</strain>
    </source>
</reference>
<name>A0A4S4K1X9_ALKAL</name>
<feature type="transmembrane region" description="Helical" evidence="1">
    <location>
        <begin position="30"/>
        <end position="50"/>
    </location>
</feature>
<dbReference type="AlphaFoldDB" id="A0A4S4K1X9"/>
<protein>
    <submittedName>
        <fullName evidence="2">Uncharacterized protein</fullName>
    </submittedName>
</protein>
<keyword evidence="1" id="KW-0472">Membrane</keyword>
<feature type="transmembrane region" description="Helical" evidence="1">
    <location>
        <begin position="184"/>
        <end position="202"/>
    </location>
</feature>
<keyword evidence="1" id="KW-1133">Transmembrane helix</keyword>